<reference evidence="7" key="1">
    <citation type="submission" date="2021-01" db="EMBL/GenBank/DDBJ databases">
        <authorList>
            <person name="Kaushik A."/>
        </authorList>
    </citation>
    <scope>NUCLEOTIDE SEQUENCE</scope>
    <source>
        <strain evidence="7">AG1-1B</strain>
    </source>
</reference>
<feature type="transmembrane region" description="Helical" evidence="6">
    <location>
        <begin position="236"/>
        <end position="260"/>
    </location>
</feature>
<comment type="caution">
    <text evidence="7">The sequence shown here is derived from an EMBL/GenBank/DDBJ whole genome shotgun (WGS) entry which is preliminary data.</text>
</comment>
<accession>A0A8H3GQM3</accession>
<evidence type="ECO:0000256" key="6">
    <source>
        <dbReference type="SAM" id="Phobius"/>
    </source>
</evidence>
<dbReference type="PANTHER" id="PTHR15549">
    <property type="entry name" value="PAIRED IMMUNOGLOBULIN-LIKE TYPE 2 RECEPTOR"/>
    <property type="match status" value="1"/>
</dbReference>
<keyword evidence="3 6" id="KW-1133">Transmembrane helix</keyword>
<evidence type="ECO:0000313" key="8">
    <source>
        <dbReference type="Proteomes" id="UP000663826"/>
    </source>
</evidence>
<protein>
    <recommendedName>
        <fullName evidence="9">Transmembrane protein</fullName>
    </recommendedName>
</protein>
<feature type="compositionally biased region" description="Low complexity" evidence="5">
    <location>
        <begin position="412"/>
        <end position="421"/>
    </location>
</feature>
<evidence type="ECO:0000256" key="3">
    <source>
        <dbReference type="ARBA" id="ARBA00022989"/>
    </source>
</evidence>
<dbReference type="AlphaFoldDB" id="A0A8H3GQM3"/>
<gene>
    <name evidence="7" type="ORF">RDB_LOCUS89908</name>
</gene>
<keyword evidence="4 6" id="KW-0472">Membrane</keyword>
<dbReference type="Proteomes" id="UP000663826">
    <property type="component" value="Unassembled WGS sequence"/>
</dbReference>
<feature type="compositionally biased region" description="Basic and acidic residues" evidence="5">
    <location>
        <begin position="493"/>
        <end position="502"/>
    </location>
</feature>
<keyword evidence="2 6" id="KW-0812">Transmembrane</keyword>
<evidence type="ECO:0000313" key="7">
    <source>
        <dbReference type="EMBL" id="CAE6462566.1"/>
    </source>
</evidence>
<sequence length="580" mass="63294">MSPVFNDKKSVLTFIVNRFFRNPDDPDAHFCNDTDFDSDIDALIYDYHFCVDAFRTYFKYEPGSANFNCSPYSYSYPLTNPYSNSCSYTHSDPYSDSDSDSYSYSDSYAGSYYHTRTYVDTIDNLGRSNDNECTRLDAFHTGSSDDIFDASHHFVFGCNYFRVVADYQLVPTTTAIPTTTRPTTTSISTSSNLSRSTVFLSTSDGQLVTVTAVVGPSGTVVSAANTKKGFFDNTGAVVGVFVVVGVVAMILLILVVTVFIRRRKAKQFDLDVQEAAREAARTQAPLDDDDDYNTSYNTHASKAVSAERGYGYGSTGATSWDPYTRGTAPTGGYEMQHRRASTGTAPGMAGFAAGEGFVRSAGVDYQGYGQQQNYNQGYNQSYGQANQGYGQQGYAQDSYNTGYGQGYGGNQQGYNNASYNNTSPQQSYALAQEQPEQGGRAPVHAQMMMPEATRHSYNTVGAFRQSPSYGEAHPGEQVQYAHAEPESSGQDGRYPDAPRMSEDAYGGYLPYDEPGPSASQAHSHSTNPPAYVAGPSNAGATGDRKVGRAPSGRSHETKYSRDDDESDDEPTRRVLKIANE</sequence>
<evidence type="ECO:0008006" key="9">
    <source>
        <dbReference type="Google" id="ProtNLM"/>
    </source>
</evidence>
<dbReference type="InterPro" id="IPR051694">
    <property type="entry name" value="Immunoregulatory_rcpt-like"/>
</dbReference>
<dbReference type="GO" id="GO:0016020">
    <property type="term" value="C:membrane"/>
    <property type="evidence" value="ECO:0007669"/>
    <property type="project" value="UniProtKB-SubCell"/>
</dbReference>
<comment type="subcellular location">
    <subcellularLocation>
        <location evidence="1">Membrane</location>
        <topology evidence="1">Single-pass membrane protein</topology>
    </subcellularLocation>
</comment>
<evidence type="ECO:0000256" key="4">
    <source>
        <dbReference type="ARBA" id="ARBA00023136"/>
    </source>
</evidence>
<evidence type="ECO:0000256" key="5">
    <source>
        <dbReference type="SAM" id="MobiDB-lite"/>
    </source>
</evidence>
<feature type="region of interest" description="Disordered" evidence="5">
    <location>
        <begin position="464"/>
        <end position="580"/>
    </location>
</feature>
<dbReference type="PANTHER" id="PTHR15549:SF30">
    <property type="entry name" value="MID2 DOMAIN-CONTAINING PROTEIN"/>
    <property type="match status" value="1"/>
</dbReference>
<evidence type="ECO:0000256" key="2">
    <source>
        <dbReference type="ARBA" id="ARBA00022692"/>
    </source>
</evidence>
<feature type="region of interest" description="Disordered" evidence="5">
    <location>
        <begin position="412"/>
        <end position="442"/>
    </location>
</feature>
<dbReference type="EMBL" id="CAJMWQ010001812">
    <property type="protein sequence ID" value="CAE6462566.1"/>
    <property type="molecule type" value="Genomic_DNA"/>
</dbReference>
<name>A0A8H3GQM3_9AGAM</name>
<organism evidence="7 8">
    <name type="scientific">Rhizoctonia solani</name>
    <dbReference type="NCBI Taxonomy" id="456999"/>
    <lineage>
        <taxon>Eukaryota</taxon>
        <taxon>Fungi</taxon>
        <taxon>Dikarya</taxon>
        <taxon>Basidiomycota</taxon>
        <taxon>Agaricomycotina</taxon>
        <taxon>Agaricomycetes</taxon>
        <taxon>Cantharellales</taxon>
        <taxon>Ceratobasidiaceae</taxon>
        <taxon>Rhizoctonia</taxon>
    </lineage>
</organism>
<proteinExistence type="predicted"/>
<dbReference type="GO" id="GO:0071944">
    <property type="term" value="C:cell periphery"/>
    <property type="evidence" value="ECO:0007669"/>
    <property type="project" value="UniProtKB-ARBA"/>
</dbReference>
<feature type="compositionally biased region" description="Polar residues" evidence="5">
    <location>
        <begin position="517"/>
        <end position="528"/>
    </location>
</feature>
<evidence type="ECO:0000256" key="1">
    <source>
        <dbReference type="ARBA" id="ARBA00004167"/>
    </source>
</evidence>